<dbReference type="InterPro" id="IPR052342">
    <property type="entry name" value="MCH/BMMD"/>
</dbReference>
<dbReference type="EMBL" id="CP041372">
    <property type="protein sequence ID" value="QKS72030.1"/>
    <property type="molecule type" value="Genomic_DNA"/>
</dbReference>
<evidence type="ECO:0000259" key="1">
    <source>
        <dbReference type="Pfam" id="PF01575"/>
    </source>
</evidence>
<dbReference type="SUPFAM" id="SSF54637">
    <property type="entry name" value="Thioesterase/thiol ester dehydrase-isomerase"/>
    <property type="match status" value="1"/>
</dbReference>
<dbReference type="PANTHER" id="PTHR43664">
    <property type="entry name" value="MONOAMINE OXIDASE-RELATED"/>
    <property type="match status" value="1"/>
</dbReference>
<dbReference type="Proteomes" id="UP000318138">
    <property type="component" value="Chromosome"/>
</dbReference>
<protein>
    <submittedName>
        <fullName evidence="2">MaoC family dehydratase N-terminal domain-containing protein</fullName>
    </submittedName>
</protein>
<dbReference type="InterPro" id="IPR029069">
    <property type="entry name" value="HotDog_dom_sf"/>
</dbReference>
<dbReference type="AlphaFoldDB" id="A0A859FGW1"/>
<sequence>MFSKRKTLGKTFKDCQVGDEFEQTIEIKDKDILLYLGFTDDANPIYIQHDYATRTPYKRPIVPQVMLHGMITKAVSMHLPGPGSVIMKESHSYDKPVYHYESVHLKLTLVEKREKEHQVVIRVEMRDQLEDVVISSELVVAPPYPWKSMTEEEGTFENF</sequence>
<organism evidence="2 3">
    <name type="scientific">Paenalkalicoccus suaedae</name>
    <dbReference type="NCBI Taxonomy" id="2592382"/>
    <lineage>
        <taxon>Bacteria</taxon>
        <taxon>Bacillati</taxon>
        <taxon>Bacillota</taxon>
        <taxon>Bacilli</taxon>
        <taxon>Bacillales</taxon>
        <taxon>Bacillaceae</taxon>
        <taxon>Paenalkalicoccus</taxon>
    </lineage>
</organism>
<proteinExistence type="predicted"/>
<dbReference type="Gene3D" id="3.10.129.10">
    <property type="entry name" value="Hotdog Thioesterase"/>
    <property type="match status" value="1"/>
</dbReference>
<name>A0A859FGW1_9BACI</name>
<reference evidence="3" key="1">
    <citation type="submission" date="2019-07" db="EMBL/GenBank/DDBJ databases">
        <title>Bacillus alkalisoli sp. nov. isolated from saline soil.</title>
        <authorList>
            <person name="Sun J.-Q."/>
            <person name="Xu L."/>
        </authorList>
    </citation>
    <scope>NUCLEOTIDE SEQUENCE [LARGE SCALE GENOMIC DNA]</scope>
    <source>
        <strain evidence="3">M4U3P1</strain>
    </source>
</reference>
<dbReference type="RefSeq" id="WP_176010013.1">
    <property type="nucleotide sequence ID" value="NZ_CP041372.2"/>
</dbReference>
<keyword evidence="3" id="KW-1185">Reference proteome</keyword>
<feature type="domain" description="MaoC-like" evidence="1">
    <location>
        <begin position="20"/>
        <end position="121"/>
    </location>
</feature>
<dbReference type="InterPro" id="IPR002539">
    <property type="entry name" value="MaoC-like_dom"/>
</dbReference>
<evidence type="ECO:0000313" key="3">
    <source>
        <dbReference type="Proteomes" id="UP000318138"/>
    </source>
</evidence>
<evidence type="ECO:0000313" key="2">
    <source>
        <dbReference type="EMBL" id="QKS72030.1"/>
    </source>
</evidence>
<gene>
    <name evidence="2" type="ORF">FLK61_35805</name>
</gene>
<dbReference type="PANTHER" id="PTHR43664:SF1">
    <property type="entry name" value="BETA-METHYLMALYL-COA DEHYDRATASE"/>
    <property type="match status" value="1"/>
</dbReference>
<dbReference type="KEGG" id="psua:FLK61_35805"/>
<accession>A0A859FGW1</accession>
<dbReference type="Pfam" id="PF01575">
    <property type="entry name" value="MaoC_dehydratas"/>
    <property type="match status" value="1"/>
</dbReference>